<proteinExistence type="predicted"/>
<gene>
    <name evidence="1" type="ORF">CEN88_462</name>
</gene>
<dbReference type="EMBL" id="VMGL01000063">
    <property type="protein sequence ID" value="TSC95551.1"/>
    <property type="molecule type" value="Genomic_DNA"/>
</dbReference>
<reference evidence="1 2" key="1">
    <citation type="submission" date="2017-07" db="EMBL/GenBank/DDBJ databases">
        <title>Mechanisms for carbon and nitrogen cycling indicate functional differentiation within the Candidate Phyla Radiation.</title>
        <authorList>
            <person name="Danczak R.E."/>
            <person name="Johnston M.D."/>
            <person name="Kenah C."/>
            <person name="Slattery M."/>
            <person name="Wrighton K.C."/>
            <person name="Wilkins M.J."/>
        </authorList>
    </citation>
    <scope>NUCLEOTIDE SEQUENCE [LARGE SCALE GENOMIC DNA]</scope>
    <source>
        <strain evidence="1">Licking1014_2</strain>
    </source>
</reference>
<accession>A0A554LRR5</accession>
<evidence type="ECO:0000313" key="1">
    <source>
        <dbReference type="EMBL" id="TSC95551.1"/>
    </source>
</evidence>
<name>A0A554LRR5_9BACT</name>
<feature type="non-terminal residue" evidence="1">
    <location>
        <position position="161"/>
    </location>
</feature>
<dbReference type="Proteomes" id="UP000318711">
    <property type="component" value="Unassembled WGS sequence"/>
</dbReference>
<comment type="caution">
    <text evidence="1">The sequence shown here is derived from an EMBL/GenBank/DDBJ whole genome shotgun (WGS) entry which is preliminary data.</text>
</comment>
<evidence type="ECO:0000313" key="2">
    <source>
        <dbReference type="Proteomes" id="UP000318711"/>
    </source>
</evidence>
<sequence length="161" mass="18828">MFFIQQDYSFLVAFLVAFKIRTCYSKYMMEKESIPENEESPEQQLLGGIKRQLLGEKEQQLIRLLKERRVEDSEVVEDPEVKDTLIRWATEQGKRVRQSDNHLLAQIEFNLLQAYLYLATGYVRGALENLVAARAQARNDHRDGLYRAIMREIDELAESLS</sequence>
<organism evidence="1 2">
    <name type="scientific">Candidatus Berkelbacteria bacterium Licking1014_2</name>
    <dbReference type="NCBI Taxonomy" id="2017146"/>
    <lineage>
        <taxon>Bacteria</taxon>
        <taxon>Candidatus Berkelbacteria</taxon>
    </lineage>
</organism>
<protein>
    <submittedName>
        <fullName evidence="1">Uncharacterized protein</fullName>
    </submittedName>
</protein>
<dbReference type="AlphaFoldDB" id="A0A554LRR5"/>